<dbReference type="InterPro" id="IPR001054">
    <property type="entry name" value="A/G_cyclase"/>
</dbReference>
<reference evidence="3" key="1">
    <citation type="submission" date="2023-01" db="EMBL/GenBank/DDBJ databases">
        <title>The diversity of Class Acidimicrobiia in South China Sea sediment environments and the proposal of Iamia marina sp. nov., a novel species of the genus Iamia.</title>
        <authorList>
            <person name="He Y."/>
            <person name="Tian X."/>
        </authorList>
    </citation>
    <scope>NUCLEOTIDE SEQUENCE</scope>
    <source>
        <strain evidence="3">DSM 19957</strain>
    </source>
</reference>
<dbReference type="Proteomes" id="UP001216390">
    <property type="component" value="Chromosome"/>
</dbReference>
<name>A0AAF0BVS8_9ACTN</name>
<proteinExistence type="inferred from homology"/>
<dbReference type="GO" id="GO:0006171">
    <property type="term" value="P:cAMP biosynthetic process"/>
    <property type="evidence" value="ECO:0007669"/>
    <property type="project" value="TreeGrafter"/>
</dbReference>
<dbReference type="SUPFAM" id="SSF55073">
    <property type="entry name" value="Nucleotide cyclase"/>
    <property type="match status" value="1"/>
</dbReference>
<dbReference type="AlphaFoldDB" id="A0AAF0BVS8"/>
<evidence type="ECO:0000256" key="1">
    <source>
        <dbReference type="ARBA" id="ARBA00005381"/>
    </source>
</evidence>
<keyword evidence="4" id="KW-1185">Reference proteome</keyword>
<evidence type="ECO:0000313" key="3">
    <source>
        <dbReference type="EMBL" id="WCO67075.1"/>
    </source>
</evidence>
<dbReference type="PANTHER" id="PTHR43081:SF19">
    <property type="entry name" value="PH-SENSITIVE ADENYLATE CYCLASE RV1264"/>
    <property type="match status" value="1"/>
</dbReference>
<dbReference type="InterPro" id="IPR050697">
    <property type="entry name" value="Adenylyl/Guanylyl_Cyclase_3/4"/>
</dbReference>
<sequence length="209" mass="22418">MRVDRAFAFVDLCGFTAFAEHNGDERAVLVLAELRSLLREVAARRGVRVVKWLGDGAMLSSTMPDAVAAMVVEADERLAQALPSLALRAGMDNGPVIMFEGDDYIGRPVNVAARLCDAARAHEVLATELVATTLPSWIGCEEVPRLHVRGIEGPLALGRLRVADAGPEPRRDPVCGLTLPAELMVASDHGEHFCSVACATSTRRLPVPN</sequence>
<evidence type="ECO:0000259" key="2">
    <source>
        <dbReference type="PROSITE" id="PS50125"/>
    </source>
</evidence>
<dbReference type="RefSeq" id="WP_272736597.1">
    <property type="nucleotide sequence ID" value="NZ_CP116942.1"/>
</dbReference>
<dbReference type="InterPro" id="IPR029787">
    <property type="entry name" value="Nucleotide_cyclase"/>
</dbReference>
<dbReference type="Pfam" id="PF00211">
    <property type="entry name" value="Guanylate_cyc"/>
    <property type="match status" value="1"/>
</dbReference>
<protein>
    <submittedName>
        <fullName evidence="3">Adenylate/guanylate cyclase domain-containing protein</fullName>
    </submittedName>
</protein>
<accession>A0AAF0BVS8</accession>
<dbReference type="CDD" id="cd07302">
    <property type="entry name" value="CHD"/>
    <property type="match status" value="1"/>
</dbReference>
<dbReference type="Gene3D" id="3.30.70.1230">
    <property type="entry name" value="Nucleotide cyclase"/>
    <property type="match status" value="1"/>
</dbReference>
<comment type="similarity">
    <text evidence="1">Belongs to the adenylyl cyclase class-3 family.</text>
</comment>
<evidence type="ECO:0000313" key="4">
    <source>
        <dbReference type="Proteomes" id="UP001216390"/>
    </source>
</evidence>
<gene>
    <name evidence="3" type="ORF">PO878_21540</name>
</gene>
<feature type="domain" description="Guanylate cyclase" evidence="2">
    <location>
        <begin position="6"/>
        <end position="116"/>
    </location>
</feature>
<dbReference type="PROSITE" id="PS50125">
    <property type="entry name" value="GUANYLATE_CYCLASE_2"/>
    <property type="match status" value="1"/>
</dbReference>
<dbReference type="GO" id="GO:0035556">
    <property type="term" value="P:intracellular signal transduction"/>
    <property type="evidence" value="ECO:0007669"/>
    <property type="project" value="InterPro"/>
</dbReference>
<organism evidence="3 4">
    <name type="scientific">Iamia majanohamensis</name>
    <dbReference type="NCBI Taxonomy" id="467976"/>
    <lineage>
        <taxon>Bacteria</taxon>
        <taxon>Bacillati</taxon>
        <taxon>Actinomycetota</taxon>
        <taxon>Acidimicrobiia</taxon>
        <taxon>Acidimicrobiales</taxon>
        <taxon>Iamiaceae</taxon>
        <taxon>Iamia</taxon>
    </lineage>
</organism>
<dbReference type="GO" id="GO:0004016">
    <property type="term" value="F:adenylate cyclase activity"/>
    <property type="evidence" value="ECO:0007669"/>
    <property type="project" value="UniProtKB-ARBA"/>
</dbReference>
<dbReference type="KEGG" id="ima:PO878_21540"/>
<dbReference type="PANTHER" id="PTHR43081">
    <property type="entry name" value="ADENYLATE CYCLASE, TERMINAL-DIFFERENTIATION SPECIFIC-RELATED"/>
    <property type="match status" value="1"/>
</dbReference>
<dbReference type="EMBL" id="CP116942">
    <property type="protein sequence ID" value="WCO67075.1"/>
    <property type="molecule type" value="Genomic_DNA"/>
</dbReference>